<dbReference type="SUPFAM" id="SSF50249">
    <property type="entry name" value="Nucleic acid-binding proteins"/>
    <property type="match status" value="1"/>
</dbReference>
<dbReference type="InterPro" id="IPR037278">
    <property type="entry name" value="ARFGAP/RecO"/>
</dbReference>
<evidence type="ECO:0000256" key="2">
    <source>
        <dbReference type="ARBA" id="ARBA00007452"/>
    </source>
</evidence>
<evidence type="ECO:0000256" key="7">
    <source>
        <dbReference type="ARBA" id="ARBA00033409"/>
    </source>
</evidence>
<evidence type="ECO:0000256" key="6">
    <source>
        <dbReference type="ARBA" id="ARBA00023204"/>
    </source>
</evidence>
<evidence type="ECO:0000256" key="1">
    <source>
        <dbReference type="ARBA" id="ARBA00003065"/>
    </source>
</evidence>
<organism evidence="10">
    <name type="scientific">Candidatus Thiocaldithrix dubininis</name>
    <dbReference type="NCBI Taxonomy" id="3080823"/>
    <lineage>
        <taxon>Bacteria</taxon>
        <taxon>Pseudomonadati</taxon>
        <taxon>Pseudomonadota</taxon>
        <taxon>Gammaproteobacteria</taxon>
        <taxon>Thiotrichales</taxon>
        <taxon>Thiotrichaceae</taxon>
        <taxon>Candidatus Thiocaldithrix</taxon>
    </lineage>
</organism>
<dbReference type="GO" id="GO:0006302">
    <property type="term" value="P:double-strand break repair"/>
    <property type="evidence" value="ECO:0007669"/>
    <property type="project" value="TreeGrafter"/>
</dbReference>
<dbReference type="GO" id="GO:0006310">
    <property type="term" value="P:DNA recombination"/>
    <property type="evidence" value="ECO:0007669"/>
    <property type="project" value="UniProtKB-UniRule"/>
</dbReference>
<evidence type="ECO:0000256" key="4">
    <source>
        <dbReference type="ARBA" id="ARBA00022763"/>
    </source>
</evidence>
<dbReference type="Pfam" id="PF11967">
    <property type="entry name" value="RecO_N"/>
    <property type="match status" value="1"/>
</dbReference>
<reference evidence="10" key="1">
    <citation type="journal article" date="2023" name="Int. J. Mol. Sci.">
        <title>Metagenomics Revealed a New Genus 'Candidatus Thiocaldithrix dubininis' gen. nov., sp. nov. and a New Species 'Candidatus Thiothrix putei' sp. nov. in the Family Thiotrichaceae, Some Members of Which Have Traits of Both Na+- and H+-Motive Energetics.</title>
        <authorList>
            <person name="Ravin N.V."/>
            <person name="Muntyan M.S."/>
            <person name="Smolyakov D.D."/>
            <person name="Rudenko T.S."/>
            <person name="Beletsky A.V."/>
            <person name="Mardanov A.V."/>
            <person name="Grabovich M.Y."/>
        </authorList>
    </citation>
    <scope>NUCLEOTIDE SEQUENCE</scope>
    <source>
        <strain evidence="10">GKL-01</strain>
    </source>
</reference>
<dbReference type="PANTHER" id="PTHR33991">
    <property type="entry name" value="DNA REPAIR PROTEIN RECO"/>
    <property type="match status" value="1"/>
</dbReference>
<accession>A0AA95H5Q3</accession>
<dbReference type="InterPro" id="IPR022572">
    <property type="entry name" value="DNA_rep/recomb_RecO_N"/>
</dbReference>
<dbReference type="SUPFAM" id="SSF57863">
    <property type="entry name" value="ArfGap/RecO-like zinc finger"/>
    <property type="match status" value="1"/>
</dbReference>
<comment type="function">
    <text evidence="1 8">Involved in DNA repair and RecF pathway recombination.</text>
</comment>
<dbReference type="GO" id="GO:0043590">
    <property type="term" value="C:bacterial nucleoid"/>
    <property type="evidence" value="ECO:0007669"/>
    <property type="project" value="TreeGrafter"/>
</dbReference>
<evidence type="ECO:0000259" key="9">
    <source>
        <dbReference type="Pfam" id="PF11967"/>
    </source>
</evidence>
<reference evidence="10" key="2">
    <citation type="submission" date="2023-04" db="EMBL/GenBank/DDBJ databases">
        <authorList>
            <person name="Beletskiy A.V."/>
            <person name="Mardanov A.V."/>
            <person name="Ravin N.V."/>
        </authorList>
    </citation>
    <scope>NUCLEOTIDE SEQUENCE</scope>
    <source>
        <strain evidence="10">GKL-01</strain>
    </source>
</reference>
<dbReference type="Pfam" id="PF02565">
    <property type="entry name" value="RecO_C"/>
    <property type="match status" value="1"/>
</dbReference>
<dbReference type="EMBL" id="CP124755">
    <property type="protein sequence ID" value="WGZ89753.1"/>
    <property type="molecule type" value="Genomic_DNA"/>
</dbReference>
<dbReference type="Gene3D" id="2.40.50.140">
    <property type="entry name" value="Nucleic acid-binding proteins"/>
    <property type="match status" value="1"/>
</dbReference>
<keyword evidence="4 8" id="KW-0227">DNA damage</keyword>
<dbReference type="PANTHER" id="PTHR33991:SF1">
    <property type="entry name" value="DNA REPAIR PROTEIN RECO"/>
    <property type="match status" value="1"/>
</dbReference>
<keyword evidence="6 8" id="KW-0234">DNA repair</keyword>
<evidence type="ECO:0000256" key="8">
    <source>
        <dbReference type="HAMAP-Rule" id="MF_00201"/>
    </source>
</evidence>
<gene>
    <name evidence="8 10" type="primary">recO</name>
    <name evidence="10" type="ORF">QJT80_09585</name>
</gene>
<evidence type="ECO:0000256" key="3">
    <source>
        <dbReference type="ARBA" id="ARBA00021310"/>
    </source>
</evidence>
<feature type="domain" description="DNA replication/recombination mediator RecO N-terminal" evidence="9">
    <location>
        <begin position="8"/>
        <end position="71"/>
    </location>
</feature>
<name>A0AA95H5Q3_9GAMM</name>
<dbReference type="InterPro" id="IPR042242">
    <property type="entry name" value="RecO_C"/>
</dbReference>
<dbReference type="KEGG" id="tdu:QJT80_09585"/>
<evidence type="ECO:0000313" key="10">
    <source>
        <dbReference type="EMBL" id="WGZ89753.1"/>
    </source>
</evidence>
<dbReference type="HAMAP" id="MF_00201">
    <property type="entry name" value="RecO"/>
    <property type="match status" value="1"/>
</dbReference>
<proteinExistence type="inferred from homology"/>
<dbReference type="AlphaFoldDB" id="A0AA95H5Q3"/>
<comment type="similarity">
    <text evidence="2 8">Belongs to the RecO family.</text>
</comment>
<sequence length="228" mass="25919">MITLSPLVILRRKPFREQSLLLDIWTRDAGKFTCVAKVSKQARSKAILEPLRLLEGAWAGKGEVLSLHKVEEQQRFALPPANLSRALYLNEVLLRSLWAHQAQPKLFDAYLNTLQRLTQLHDSLAMPLFELNVLHVNGYVLNLWQDDATGQDIQPQMRYRFLPDRGLAPDQADVRGVPLSGALLIGLRTPTSLTQALQHELRQVLDRLFSLLLQGKVLHARRLINESN</sequence>
<keyword evidence="5 8" id="KW-0233">DNA recombination</keyword>
<dbReference type="Gene3D" id="1.20.1440.120">
    <property type="entry name" value="Recombination protein O, C-terminal domain"/>
    <property type="match status" value="1"/>
</dbReference>
<dbReference type="NCBIfam" id="TIGR00613">
    <property type="entry name" value="reco"/>
    <property type="match status" value="1"/>
</dbReference>
<dbReference type="Proteomes" id="UP001300672">
    <property type="component" value="Chromosome"/>
</dbReference>
<evidence type="ECO:0000256" key="5">
    <source>
        <dbReference type="ARBA" id="ARBA00023172"/>
    </source>
</evidence>
<protein>
    <recommendedName>
        <fullName evidence="3 8">DNA repair protein RecO</fullName>
    </recommendedName>
    <alternativeName>
        <fullName evidence="7 8">Recombination protein O</fullName>
    </alternativeName>
</protein>
<dbReference type="InterPro" id="IPR012340">
    <property type="entry name" value="NA-bd_OB-fold"/>
</dbReference>
<dbReference type="InterPro" id="IPR003717">
    <property type="entry name" value="RecO"/>
</dbReference>